<reference evidence="3 4" key="1">
    <citation type="submission" date="2019-02" db="EMBL/GenBank/DDBJ databases">
        <title>Deep-cultivation of Planctomycetes and their phenomic and genomic characterization uncovers novel biology.</title>
        <authorList>
            <person name="Wiegand S."/>
            <person name="Jogler M."/>
            <person name="Boedeker C."/>
            <person name="Pinto D."/>
            <person name="Vollmers J."/>
            <person name="Rivas-Marin E."/>
            <person name="Kohn T."/>
            <person name="Peeters S.H."/>
            <person name="Heuer A."/>
            <person name="Rast P."/>
            <person name="Oberbeckmann S."/>
            <person name="Bunk B."/>
            <person name="Jeske O."/>
            <person name="Meyerdierks A."/>
            <person name="Storesund J.E."/>
            <person name="Kallscheuer N."/>
            <person name="Luecker S."/>
            <person name="Lage O.M."/>
            <person name="Pohl T."/>
            <person name="Merkel B.J."/>
            <person name="Hornburger P."/>
            <person name="Mueller R.-W."/>
            <person name="Bruemmer F."/>
            <person name="Labrenz M."/>
            <person name="Spormann A.M."/>
            <person name="Op den Camp H."/>
            <person name="Overmann J."/>
            <person name="Amann R."/>
            <person name="Jetten M.S.M."/>
            <person name="Mascher T."/>
            <person name="Medema M.H."/>
            <person name="Devos D.P."/>
            <person name="Kaster A.-K."/>
            <person name="Ovreas L."/>
            <person name="Rohde M."/>
            <person name="Galperin M.Y."/>
            <person name="Jogler C."/>
        </authorList>
    </citation>
    <scope>NUCLEOTIDE SEQUENCE [LARGE SCALE GENOMIC DNA]</scope>
    <source>
        <strain evidence="3 4">Pan216</strain>
    </source>
</reference>
<dbReference type="KEGG" id="knv:Pan216_09950"/>
<dbReference type="EMBL" id="CP036279">
    <property type="protein sequence ID" value="QDU60158.1"/>
    <property type="molecule type" value="Genomic_DNA"/>
</dbReference>
<organism evidence="3 4">
    <name type="scientific">Kolteria novifilia</name>
    <dbReference type="NCBI Taxonomy" id="2527975"/>
    <lineage>
        <taxon>Bacteria</taxon>
        <taxon>Pseudomonadati</taxon>
        <taxon>Planctomycetota</taxon>
        <taxon>Planctomycetia</taxon>
        <taxon>Kolteriales</taxon>
        <taxon>Kolteriaceae</taxon>
        <taxon>Kolteria</taxon>
    </lineage>
</organism>
<dbReference type="Proteomes" id="UP000317093">
    <property type="component" value="Chromosome"/>
</dbReference>
<name>A0A518AZH6_9BACT</name>
<dbReference type="RefSeq" id="WP_145255562.1">
    <property type="nucleotide sequence ID" value="NZ_CP036279.1"/>
</dbReference>
<evidence type="ECO:0000256" key="1">
    <source>
        <dbReference type="SAM" id="MobiDB-lite"/>
    </source>
</evidence>
<evidence type="ECO:0000313" key="4">
    <source>
        <dbReference type="Proteomes" id="UP000317093"/>
    </source>
</evidence>
<evidence type="ECO:0000313" key="3">
    <source>
        <dbReference type="EMBL" id="QDU60158.1"/>
    </source>
</evidence>
<evidence type="ECO:0000256" key="2">
    <source>
        <dbReference type="SAM" id="SignalP"/>
    </source>
</evidence>
<feature type="chain" id="PRO_5022171781" evidence="2">
    <location>
        <begin position="29"/>
        <end position="597"/>
    </location>
</feature>
<feature type="region of interest" description="Disordered" evidence="1">
    <location>
        <begin position="59"/>
        <end position="102"/>
    </location>
</feature>
<sequence precursor="true">MIRATIWRHMPAMFATLAMIGSPLAAQAGGKWRPFKKKCASCVECEPCPCDISIYPEASEPESTEAPTEAPTTPDDMQAPTDDLTDAPEPSPEMSDLLSDSLTGTDFSAANAPTNLAPYMIGDGFGGGPLAIDIPNVIPGILNGQTGTLSISNVQGSPSYEGSGPVIFSTGTVPQPTTLSISALGVQQQLAPQTLDTQSVNSFPADTLPQSAEILAPDASITAQAAQGVQTIEEINAAQVAPGSTVVSSVTNESNVAEQTESGSLYSANYNYTAESRYISQETVLISVANPSGGGAVGRLKVAENNSPMPRDRVFFNYNYFDDVPYSSSGVDVSRYTPGFEKTFFNRMASIEFRMPFAGTLNSNQVLNSGPGVDQVEFGNIGFNLKALLYATQNFGISVGSGLAIPTADDVTVRDTANDVLVRINNQSVHLMPYIGAVFAPNDRFFAQGFLQADFGTNGNAVWEDLDGIGGLNKAGVLTDQTLGYIDASIGYWVMKHRDYGVLTAVAPMLELHYTTTMGQVDRIQQGSFVIGDFAANQDILNLTTGVSLELFGRANAVLAAGTPLKGGISGRQFDWELQAQISYRFGPQNRLTRANF</sequence>
<dbReference type="AlphaFoldDB" id="A0A518AZH6"/>
<dbReference type="OrthoDB" id="225378at2"/>
<gene>
    <name evidence="3" type="ORF">Pan216_09950</name>
</gene>
<accession>A0A518AZH6</accession>
<feature type="compositionally biased region" description="Low complexity" evidence="1">
    <location>
        <begin position="64"/>
        <end position="74"/>
    </location>
</feature>
<keyword evidence="2" id="KW-0732">Signal</keyword>
<feature type="signal peptide" evidence="2">
    <location>
        <begin position="1"/>
        <end position="28"/>
    </location>
</feature>
<keyword evidence="4" id="KW-1185">Reference proteome</keyword>
<protein>
    <submittedName>
        <fullName evidence="3">Uncharacterized protein</fullName>
    </submittedName>
</protein>
<proteinExistence type="predicted"/>